<organism evidence="1 2">
    <name type="scientific">Bacteroides uniformis dnLKV2</name>
    <dbReference type="NCBI Taxonomy" id="1235787"/>
    <lineage>
        <taxon>Bacteria</taxon>
        <taxon>Pseudomonadati</taxon>
        <taxon>Bacteroidota</taxon>
        <taxon>Bacteroidia</taxon>
        <taxon>Bacteroidales</taxon>
        <taxon>Bacteroidaceae</taxon>
        <taxon>Bacteroides</taxon>
    </lineage>
</organism>
<comment type="caution">
    <text evidence="1">The sequence shown here is derived from an EMBL/GenBank/DDBJ whole genome shotgun (WGS) entry which is preliminary data.</text>
</comment>
<proteinExistence type="predicted"/>
<sequence length="82" mass="9163">MNIPSQVMKAASELRAMYGEHVEYLGEFQGAQVYYYHYPDDITAGVCPVYLYDGTTVDEVTGDIAMNILDSLIEDADEFGIE</sequence>
<dbReference type="RefSeq" id="WP_016273836.1">
    <property type="nucleotide sequence ID" value="NZ_KE159487.1"/>
</dbReference>
<dbReference type="PATRIC" id="fig|1235787.3.peg.3027"/>
<protein>
    <submittedName>
        <fullName evidence="1">Uncharacterized protein</fullName>
    </submittedName>
</protein>
<dbReference type="HOGENOM" id="CLU_2555218_0_0_10"/>
<evidence type="ECO:0000313" key="1">
    <source>
        <dbReference type="EMBL" id="EOS07206.1"/>
    </source>
</evidence>
<name>R9HTP6_BACUN</name>
<dbReference type="AlphaFoldDB" id="R9HTP6"/>
<reference evidence="1 2" key="1">
    <citation type="submission" date="2013-04" db="EMBL/GenBank/DDBJ databases">
        <title>The Genome Sequence of Bacteroides uniformis dnLKV2.</title>
        <authorList>
            <consortium name="The Broad Institute Genomics Platform"/>
            <consortium name="The Broad Institute Genome Sequencing Center for Infectious Disease"/>
            <person name="Earl A."/>
            <person name="Xavier R."/>
            <person name="Kuhn K."/>
            <person name="Stappenbeck T."/>
            <person name="Walker B."/>
            <person name="Young S."/>
            <person name="Zeng Q."/>
            <person name="Gargeya S."/>
            <person name="Fitzgerald M."/>
            <person name="Haas B."/>
            <person name="Abouelleil A."/>
            <person name="Allen A.W."/>
            <person name="Alvarado L."/>
            <person name="Arachchi H.M."/>
            <person name="Berlin A.M."/>
            <person name="Chapman S.B."/>
            <person name="Gainer-Dewar J."/>
            <person name="Goldberg J."/>
            <person name="Griggs A."/>
            <person name="Gujja S."/>
            <person name="Hansen M."/>
            <person name="Howarth C."/>
            <person name="Imamovic A."/>
            <person name="Ireland A."/>
            <person name="Larimer J."/>
            <person name="McCowan C."/>
            <person name="Murphy C."/>
            <person name="Pearson M."/>
            <person name="Poon T.W."/>
            <person name="Priest M."/>
            <person name="Roberts A."/>
            <person name="Saif S."/>
            <person name="Shea T."/>
            <person name="Sisk P."/>
            <person name="Sykes S."/>
            <person name="Wortman J."/>
            <person name="Nusbaum C."/>
            <person name="Birren B."/>
        </authorList>
    </citation>
    <scope>NUCLEOTIDE SEQUENCE [LARGE SCALE GENOMIC DNA]</scope>
    <source>
        <strain evidence="2">dnLKV2</strain>
    </source>
</reference>
<gene>
    <name evidence="1" type="ORF">C801_02983</name>
</gene>
<dbReference type="Proteomes" id="UP000014212">
    <property type="component" value="Unassembled WGS sequence"/>
</dbReference>
<accession>R9HTP6</accession>
<evidence type="ECO:0000313" key="2">
    <source>
        <dbReference type="Proteomes" id="UP000014212"/>
    </source>
</evidence>
<dbReference type="EMBL" id="ASSO01000009">
    <property type="protein sequence ID" value="EOS07206.1"/>
    <property type="molecule type" value="Genomic_DNA"/>
</dbReference>